<dbReference type="AlphaFoldDB" id="A0A3G7UGG6"/>
<sequence length="59" mass="6540">MGALLWTVVQAVILLIKIPANTRRMIAKIASINSACAIFNPSWIIQRNSYDKGQPNEQA</sequence>
<evidence type="ECO:0000313" key="2">
    <source>
        <dbReference type="Proteomes" id="UP000268696"/>
    </source>
</evidence>
<proteinExistence type="predicted"/>
<protein>
    <submittedName>
        <fullName evidence="1">Uncharacterized protein</fullName>
    </submittedName>
</protein>
<reference evidence="1 2" key="1">
    <citation type="submission" date="2018-03" db="EMBL/GenBank/DDBJ databases">
        <title>Diversity of phytobeneficial traits revealed by whole-genome analysis of worldwide-isolated phenazine-producing Pseudomonas spp.</title>
        <authorList>
            <person name="Biessy A."/>
            <person name="Novinscak A."/>
            <person name="Blom J."/>
            <person name="Leger G."/>
            <person name="Thomashow L.S."/>
            <person name="Cazorla F.M."/>
            <person name="Josic D."/>
            <person name="Filion M."/>
        </authorList>
    </citation>
    <scope>NUCLEOTIDE SEQUENCE [LARGE SCALE GENOMIC DNA]</scope>
    <source>
        <strain evidence="1 2">30B</strain>
    </source>
</reference>
<organism evidence="1 2">
    <name type="scientific">Pseudomonas synxantha</name>
    <dbReference type="NCBI Taxonomy" id="47883"/>
    <lineage>
        <taxon>Bacteria</taxon>
        <taxon>Pseudomonadati</taxon>
        <taxon>Pseudomonadota</taxon>
        <taxon>Gammaproteobacteria</taxon>
        <taxon>Pseudomonadales</taxon>
        <taxon>Pseudomonadaceae</taxon>
        <taxon>Pseudomonas</taxon>
    </lineage>
</organism>
<accession>A0A3G7UGG6</accession>
<name>A0A3G7UGG6_9PSED</name>
<dbReference type="EMBL" id="CP027754">
    <property type="protein sequence ID" value="AZE57642.1"/>
    <property type="molecule type" value="Genomic_DNA"/>
</dbReference>
<evidence type="ECO:0000313" key="1">
    <source>
        <dbReference type="EMBL" id="AZE57642.1"/>
    </source>
</evidence>
<dbReference type="Proteomes" id="UP000268696">
    <property type="component" value="Chromosome"/>
</dbReference>
<gene>
    <name evidence="1" type="ORF">C4K03_5525</name>
</gene>